<accession>A0A4Q7NNH4</accession>
<dbReference type="Proteomes" id="UP000293638">
    <property type="component" value="Unassembled WGS sequence"/>
</dbReference>
<dbReference type="RefSeq" id="WP_130493016.1">
    <property type="nucleotide sequence ID" value="NZ_SGXD01000003.1"/>
</dbReference>
<protein>
    <recommendedName>
        <fullName evidence="3">Phosphodiesterase</fullName>
    </recommendedName>
</protein>
<sequence length="223" mass="22977">MALTQLGSAVGSALARVSVLRGGRPMHPSGDTYVAVLDRLPLAQPWGVAWLDATGSAPAVVRLSRSVGLPGPVPDVLGLAVRVPGAGGPVDLLLATAGLGALSRHLLAPRRDTAGAYSSLASYGSPQGRVTLAAVAEDQTPTSFVLAAALGRGPFEPYAVLRLGALLAADEDPADAYDAVRHAPPGLTADGAMSRFRAPAYARVREQRDARLEWRVPQSPIAP</sequence>
<dbReference type="OrthoDB" id="3368165at2"/>
<dbReference type="EMBL" id="SGXD01000003">
    <property type="protein sequence ID" value="RZS86794.1"/>
    <property type="molecule type" value="Genomic_DNA"/>
</dbReference>
<evidence type="ECO:0000313" key="2">
    <source>
        <dbReference type="Proteomes" id="UP000293638"/>
    </source>
</evidence>
<dbReference type="AlphaFoldDB" id="A0A4Q7NNH4"/>
<organism evidence="1 2">
    <name type="scientific">Motilibacter rhizosphaerae</name>
    <dbReference type="NCBI Taxonomy" id="598652"/>
    <lineage>
        <taxon>Bacteria</taxon>
        <taxon>Bacillati</taxon>
        <taxon>Actinomycetota</taxon>
        <taxon>Actinomycetes</taxon>
        <taxon>Motilibacterales</taxon>
        <taxon>Motilibacteraceae</taxon>
        <taxon>Motilibacter</taxon>
    </lineage>
</organism>
<comment type="caution">
    <text evidence="1">The sequence shown here is derived from an EMBL/GenBank/DDBJ whole genome shotgun (WGS) entry which is preliminary data.</text>
</comment>
<gene>
    <name evidence="1" type="ORF">EV189_2210</name>
</gene>
<keyword evidence="2" id="KW-1185">Reference proteome</keyword>
<reference evidence="1 2" key="1">
    <citation type="submission" date="2019-02" db="EMBL/GenBank/DDBJ databases">
        <title>Genomic Encyclopedia of Type Strains, Phase IV (KMG-IV): sequencing the most valuable type-strain genomes for metagenomic binning, comparative biology and taxonomic classification.</title>
        <authorList>
            <person name="Goeker M."/>
        </authorList>
    </citation>
    <scope>NUCLEOTIDE SEQUENCE [LARGE SCALE GENOMIC DNA]</scope>
    <source>
        <strain evidence="1 2">DSM 45622</strain>
    </source>
</reference>
<evidence type="ECO:0008006" key="3">
    <source>
        <dbReference type="Google" id="ProtNLM"/>
    </source>
</evidence>
<proteinExistence type="predicted"/>
<evidence type="ECO:0000313" key="1">
    <source>
        <dbReference type="EMBL" id="RZS86794.1"/>
    </source>
</evidence>
<name>A0A4Q7NNH4_9ACTN</name>